<dbReference type="KEGG" id="sla:SERLADRAFT_459614"/>
<organism>
    <name type="scientific">Serpula lacrymans var. lacrymans (strain S7.9)</name>
    <name type="common">Dry rot fungus</name>
    <dbReference type="NCBI Taxonomy" id="578457"/>
    <lineage>
        <taxon>Eukaryota</taxon>
        <taxon>Fungi</taxon>
        <taxon>Dikarya</taxon>
        <taxon>Basidiomycota</taxon>
        <taxon>Agaricomycotina</taxon>
        <taxon>Agaricomycetes</taxon>
        <taxon>Agaricomycetidae</taxon>
        <taxon>Boletales</taxon>
        <taxon>Coniophorineae</taxon>
        <taxon>Serpulaceae</taxon>
        <taxon>Serpula</taxon>
    </lineage>
</organism>
<dbReference type="SUPFAM" id="SSF52540">
    <property type="entry name" value="P-loop containing nucleoside triphosphate hydrolases"/>
    <property type="match status" value="1"/>
</dbReference>
<protein>
    <submittedName>
        <fullName evidence="1">Uncharacterized protein</fullName>
    </submittedName>
</protein>
<dbReference type="EMBL" id="GL945430">
    <property type="protein sequence ID" value="EGO28807.1"/>
    <property type="molecule type" value="Genomic_DNA"/>
</dbReference>
<dbReference type="OrthoDB" id="391988at2759"/>
<accession>F8NKT8</accession>
<evidence type="ECO:0000313" key="1">
    <source>
        <dbReference type="EMBL" id="EGO28807.1"/>
    </source>
</evidence>
<proteinExistence type="predicted"/>
<dbReference type="Proteomes" id="UP000008064">
    <property type="component" value="Unassembled WGS sequence"/>
</dbReference>
<dbReference type="AlphaFoldDB" id="F8NKT8"/>
<dbReference type="RefSeq" id="XP_007315006.1">
    <property type="nucleotide sequence ID" value="XM_007314944.1"/>
</dbReference>
<reference evidence="1" key="1">
    <citation type="submission" date="2011-04" db="EMBL/GenBank/DDBJ databases">
        <title>Evolution of plant cell wall degrading machinery underlies the functional diversity of forest fungi.</title>
        <authorList>
            <consortium name="US DOE Joint Genome Institute (JGI-PGF)"/>
            <person name="Eastwood D.C."/>
            <person name="Floudas D."/>
            <person name="Binder M."/>
            <person name="Majcherczyk A."/>
            <person name="Schneider P."/>
            <person name="Aerts A."/>
            <person name="Asiegbu F.O."/>
            <person name="Baker S.E."/>
            <person name="Barry K."/>
            <person name="Bendiksby M."/>
            <person name="Blumentritt M."/>
            <person name="Coutinho P.M."/>
            <person name="Cullen D."/>
            <person name="Cullen D."/>
            <person name="Gathman A."/>
            <person name="Goodell B."/>
            <person name="Henrissat B."/>
            <person name="Ihrmark K."/>
            <person name="Kauserud H."/>
            <person name="Kohler A."/>
            <person name="LaButti K."/>
            <person name="Lapidus A."/>
            <person name="Lavin J.L."/>
            <person name="Lee Y.-H."/>
            <person name="Lindquist E."/>
            <person name="Lilly W."/>
            <person name="Lucas S."/>
            <person name="Morin E."/>
            <person name="Murat C."/>
            <person name="Oguiza J.A."/>
            <person name="Park J."/>
            <person name="Pisabarro A.G."/>
            <person name="Riley R."/>
            <person name="Rosling A."/>
            <person name="Salamov A."/>
            <person name="Schmidt O."/>
            <person name="Schmutz J."/>
            <person name="Skrede I."/>
            <person name="Stenlid J."/>
            <person name="Wiebenga A."/>
            <person name="Xie X."/>
            <person name="Kues U."/>
            <person name="Hibbett D.S."/>
            <person name="Hoffmeister D."/>
            <person name="Hogberg N."/>
            <person name="Martin F."/>
            <person name="Grigoriev I.V."/>
            <person name="Watkinson S.C."/>
        </authorList>
    </citation>
    <scope>NUCLEOTIDE SEQUENCE</scope>
    <source>
        <strain evidence="1">S7.9</strain>
    </source>
</reference>
<dbReference type="InterPro" id="IPR027417">
    <property type="entry name" value="P-loop_NTPase"/>
</dbReference>
<gene>
    <name evidence="1" type="ORF">SERLADRAFT_459614</name>
</gene>
<dbReference type="HOGENOM" id="CLU_023805_2_1_1"/>
<sequence length="492" mass="55120">MQTPLSDASSVTAEDEEFRSYFADATKECEAFRILLIGKTGSGKSTLVTEVFDFELEAQDCQVNDYEVGEHDINHPILSSNNQSLILHDSKGLEAGSDANLKLVTNFIHDRKGRPFAEQLHAIWYCVEIPISGERVLEGGDIALLESLLSMKNTVPLIVVFTKLDRLHLHEQLRLKKAYVKGGMDSKAATAKAKAECVATSEIRFTTSCVEVLQSQRIPRAWSNYCAVSNKQPQTIVKLVELTKSMLTDSETLNILWAQAQMIDVDLKVSLSLRAGKNLYRLGIFTSMVPMKTVRKISMLKVLSGIHSDVVHIWNLNDPEEILIGANMRTMVRQLFIDPAIFPVLDGSPGPDNNPSRIIETIVGAALNPITMVGPVITGALGYLDDIVETTPAAARVLMAYIADLTLGMESLHWVIRQKKDKVVTDEDIIKAFTRYRISENRNQVHKKIRDFIGDENISRPFKREKVLERVKDIVAKCRLNPKEMFKDRQAK</sequence>
<dbReference type="GeneID" id="18817931"/>
<dbReference type="Gene3D" id="3.40.50.300">
    <property type="entry name" value="P-loop containing nucleotide triphosphate hydrolases"/>
    <property type="match status" value="1"/>
</dbReference>
<name>F8NKT8_SERL9</name>